<comment type="subunit">
    <text evidence="3 8">Homodimer.</text>
</comment>
<evidence type="ECO:0000256" key="8">
    <source>
        <dbReference type="RuleBase" id="RU000480"/>
    </source>
</evidence>
<dbReference type="PROSITE" id="PS00105">
    <property type="entry name" value="AA_TRANSFER_CLASS_1"/>
    <property type="match status" value="1"/>
</dbReference>
<dbReference type="NCBIfam" id="NF006719">
    <property type="entry name" value="PRK09257.1"/>
    <property type="match status" value="1"/>
</dbReference>
<dbReference type="Pfam" id="PF00155">
    <property type="entry name" value="Aminotran_1_2"/>
    <property type="match status" value="1"/>
</dbReference>
<dbReference type="InterPro" id="IPR004838">
    <property type="entry name" value="NHTrfase_class1_PyrdxlP-BS"/>
</dbReference>
<dbReference type="Gene3D" id="3.40.640.10">
    <property type="entry name" value="Type I PLP-dependent aspartate aminotransferase-like (Major domain)"/>
    <property type="match status" value="1"/>
</dbReference>
<dbReference type="FunFam" id="3.90.1150.10:FF:000001">
    <property type="entry name" value="Aspartate aminotransferase"/>
    <property type="match status" value="1"/>
</dbReference>
<dbReference type="OrthoDB" id="6752799at2759"/>
<evidence type="ECO:0000259" key="9">
    <source>
        <dbReference type="Pfam" id="PF00155"/>
    </source>
</evidence>
<dbReference type="InterPro" id="IPR004839">
    <property type="entry name" value="Aminotransferase_I/II_large"/>
</dbReference>
<keyword evidence="4 8" id="KW-0032">Aminotransferase</keyword>
<dbReference type="CDD" id="cd00609">
    <property type="entry name" value="AAT_like"/>
    <property type="match status" value="1"/>
</dbReference>
<dbReference type="FunFam" id="3.40.640.10:FF:000015">
    <property type="entry name" value="Aspartate aminotransferase"/>
    <property type="match status" value="1"/>
</dbReference>
<dbReference type="GO" id="GO:0004069">
    <property type="term" value="F:L-aspartate:2-oxoglutarate aminotransferase activity"/>
    <property type="evidence" value="ECO:0007669"/>
    <property type="project" value="UniProtKB-EC"/>
</dbReference>
<keyword evidence="5 8" id="KW-0808">Transferase</keyword>
<dbReference type="InterPro" id="IPR000796">
    <property type="entry name" value="Asp_trans"/>
</dbReference>
<evidence type="ECO:0000256" key="6">
    <source>
        <dbReference type="ARBA" id="ARBA00022898"/>
    </source>
</evidence>
<keyword evidence="11" id="KW-1185">Reference proteome</keyword>
<evidence type="ECO:0000256" key="2">
    <source>
        <dbReference type="ARBA" id="ARBA00007441"/>
    </source>
</evidence>
<dbReference type="PANTHER" id="PTHR11879:SF22">
    <property type="entry name" value="ASPARTATE AMINOTRANSFERASE, MITOCHONDRIAL"/>
    <property type="match status" value="1"/>
</dbReference>
<comment type="miscellaneous">
    <text evidence="8">In eukaryotes there are cytoplasmic, mitochondrial and chloroplastic isozymes.</text>
</comment>
<dbReference type="InterPro" id="IPR015422">
    <property type="entry name" value="PyrdxlP-dep_Trfase_small"/>
</dbReference>
<comment type="similarity">
    <text evidence="2">Belongs to the class-I pyridoxal-phosphate-dependent aminotransferase family.</text>
</comment>
<reference evidence="10 11" key="1">
    <citation type="submission" date="2016-11" db="EMBL/GenBank/DDBJ databases">
        <title>The macronuclear genome of Stentor coeruleus: a giant cell with tiny introns.</title>
        <authorList>
            <person name="Slabodnick M."/>
            <person name="Ruby J.G."/>
            <person name="Reiff S.B."/>
            <person name="Swart E.C."/>
            <person name="Gosai S."/>
            <person name="Prabakaran S."/>
            <person name="Witkowska E."/>
            <person name="Larue G.E."/>
            <person name="Fisher S."/>
            <person name="Freeman R.M."/>
            <person name="Gunawardena J."/>
            <person name="Chu W."/>
            <person name="Stover N.A."/>
            <person name="Gregory B.D."/>
            <person name="Nowacki M."/>
            <person name="Derisi J."/>
            <person name="Roy S.W."/>
            <person name="Marshall W.F."/>
            <person name="Sood P."/>
        </authorList>
    </citation>
    <scope>NUCLEOTIDE SEQUENCE [LARGE SCALE GENOMIC DNA]</scope>
    <source>
        <strain evidence="10">WM001</strain>
    </source>
</reference>
<accession>A0A1R2CCA0</accession>
<evidence type="ECO:0000256" key="4">
    <source>
        <dbReference type="ARBA" id="ARBA00022576"/>
    </source>
</evidence>
<dbReference type="PANTHER" id="PTHR11879">
    <property type="entry name" value="ASPARTATE AMINOTRANSFERASE"/>
    <property type="match status" value="1"/>
</dbReference>
<evidence type="ECO:0000256" key="1">
    <source>
        <dbReference type="ARBA" id="ARBA00001933"/>
    </source>
</evidence>
<dbReference type="GO" id="GO:0005739">
    <property type="term" value="C:mitochondrion"/>
    <property type="evidence" value="ECO:0007669"/>
    <property type="project" value="TreeGrafter"/>
</dbReference>
<organism evidence="10 11">
    <name type="scientific">Stentor coeruleus</name>
    <dbReference type="NCBI Taxonomy" id="5963"/>
    <lineage>
        <taxon>Eukaryota</taxon>
        <taxon>Sar</taxon>
        <taxon>Alveolata</taxon>
        <taxon>Ciliophora</taxon>
        <taxon>Postciliodesmatophora</taxon>
        <taxon>Heterotrichea</taxon>
        <taxon>Heterotrichida</taxon>
        <taxon>Stentoridae</taxon>
        <taxon>Stentor</taxon>
    </lineage>
</organism>
<protein>
    <recommendedName>
        <fullName evidence="8">Aspartate aminotransferase</fullName>
        <ecNumber evidence="8">2.6.1.1</ecNumber>
    </recommendedName>
</protein>
<dbReference type="InterPro" id="IPR015424">
    <property type="entry name" value="PyrdxlP-dep_Trfase"/>
</dbReference>
<evidence type="ECO:0000313" key="10">
    <source>
        <dbReference type="EMBL" id="OMJ86644.1"/>
    </source>
</evidence>
<dbReference type="GO" id="GO:0030170">
    <property type="term" value="F:pyridoxal phosphate binding"/>
    <property type="evidence" value="ECO:0007669"/>
    <property type="project" value="InterPro"/>
</dbReference>
<comment type="cofactor">
    <cofactor evidence="1">
        <name>pyridoxal 5'-phosphate</name>
        <dbReference type="ChEBI" id="CHEBI:597326"/>
    </cofactor>
</comment>
<comment type="catalytic activity">
    <reaction evidence="7 8">
        <text>L-aspartate + 2-oxoglutarate = oxaloacetate + L-glutamate</text>
        <dbReference type="Rhea" id="RHEA:21824"/>
        <dbReference type="ChEBI" id="CHEBI:16452"/>
        <dbReference type="ChEBI" id="CHEBI:16810"/>
        <dbReference type="ChEBI" id="CHEBI:29985"/>
        <dbReference type="ChEBI" id="CHEBI:29991"/>
        <dbReference type="EC" id="2.6.1.1"/>
    </reaction>
</comment>
<dbReference type="PRINTS" id="PR00799">
    <property type="entry name" value="TRANSAMINASE"/>
</dbReference>
<sequence length="413" mass="46083">MLLQNAIRYASQWSSVPKGPPDAILGISEAFKRDKNPRKVNLGVGAYRDDSGKPVILPSVQKAKSLILETPDHEYLPIEGLSKFTQLATSLAYDNASPLKDHRVASIQSLSGTGALRLGMAFIQRFYPHSRRVYIPNPTWGNHKAIIQHAGLEYAEYTYYNPNTKGLNIEDLLGEIDSAPKNSIFLLHACAHNPTGVDPSQDQWKEIQDLMAKKQHLAIFDMAYQGFASGDVDKDAFAVRLFANEENPMIVMQSFAKNFGLYGERIGNLSVVCDSPQETDRVLSQLKILARPMYSNPPIYGSKIVSTVLGNPELKSQWLVDVKTMADRIINMRSTLADLIKTKGSLHDWSHIVKQIGMFAYTGLLPEHCSELMNKHHIYLTMDGRISMAGLNSKNVEYVAEAIETVTRFNSDL</sequence>
<evidence type="ECO:0000256" key="5">
    <source>
        <dbReference type="ARBA" id="ARBA00022679"/>
    </source>
</evidence>
<evidence type="ECO:0000313" key="11">
    <source>
        <dbReference type="Proteomes" id="UP000187209"/>
    </source>
</evidence>
<dbReference type="InterPro" id="IPR015421">
    <property type="entry name" value="PyrdxlP-dep_Trfase_major"/>
</dbReference>
<evidence type="ECO:0000256" key="7">
    <source>
        <dbReference type="ARBA" id="ARBA00049185"/>
    </source>
</evidence>
<name>A0A1R2CCA0_9CILI</name>
<keyword evidence="6" id="KW-0663">Pyridoxal phosphate</keyword>
<gene>
    <name evidence="10" type="ORF">SteCoe_11793</name>
</gene>
<dbReference type="Proteomes" id="UP000187209">
    <property type="component" value="Unassembled WGS sequence"/>
</dbReference>
<dbReference type="EC" id="2.6.1.1" evidence="8"/>
<dbReference type="Gene3D" id="3.90.1150.10">
    <property type="entry name" value="Aspartate Aminotransferase, domain 1"/>
    <property type="match status" value="1"/>
</dbReference>
<comment type="caution">
    <text evidence="10">The sequence shown here is derived from an EMBL/GenBank/DDBJ whole genome shotgun (WGS) entry which is preliminary data.</text>
</comment>
<evidence type="ECO:0000256" key="3">
    <source>
        <dbReference type="ARBA" id="ARBA00011738"/>
    </source>
</evidence>
<dbReference type="EMBL" id="MPUH01000199">
    <property type="protein sequence ID" value="OMJ86644.1"/>
    <property type="molecule type" value="Genomic_DNA"/>
</dbReference>
<proteinExistence type="inferred from homology"/>
<feature type="domain" description="Aminotransferase class I/classII large" evidence="9">
    <location>
        <begin position="38"/>
        <end position="403"/>
    </location>
</feature>
<dbReference type="AlphaFoldDB" id="A0A1R2CCA0"/>
<dbReference type="SUPFAM" id="SSF53383">
    <property type="entry name" value="PLP-dependent transferases"/>
    <property type="match status" value="1"/>
</dbReference>
<dbReference type="GO" id="GO:0006520">
    <property type="term" value="P:amino acid metabolic process"/>
    <property type="evidence" value="ECO:0007669"/>
    <property type="project" value="InterPro"/>
</dbReference>